<dbReference type="PRINTS" id="PR00032">
    <property type="entry name" value="HTHARAC"/>
</dbReference>
<organism evidence="7 8">
    <name type="scientific">Bacillus norwichensis</name>
    <dbReference type="NCBI Taxonomy" id="2762217"/>
    <lineage>
        <taxon>Bacteria</taxon>
        <taxon>Bacillati</taxon>
        <taxon>Bacillota</taxon>
        <taxon>Bacilli</taxon>
        <taxon>Bacillales</taxon>
        <taxon>Bacillaceae</taxon>
        <taxon>Bacillus</taxon>
    </lineage>
</organism>
<keyword evidence="3" id="KW-0804">Transcription</keyword>
<evidence type="ECO:0000256" key="4">
    <source>
        <dbReference type="PROSITE-ProRule" id="PRU00169"/>
    </source>
</evidence>
<dbReference type="InterPro" id="IPR020449">
    <property type="entry name" value="Tscrpt_reg_AraC-type_HTH"/>
</dbReference>
<evidence type="ECO:0000313" key="7">
    <source>
        <dbReference type="EMBL" id="MBD8004361.1"/>
    </source>
</evidence>
<dbReference type="EMBL" id="JACSPV010000005">
    <property type="protein sequence ID" value="MBD8004361.1"/>
    <property type="molecule type" value="Genomic_DNA"/>
</dbReference>
<evidence type="ECO:0000256" key="2">
    <source>
        <dbReference type="ARBA" id="ARBA00023125"/>
    </source>
</evidence>
<dbReference type="Pfam" id="PF12833">
    <property type="entry name" value="HTH_18"/>
    <property type="match status" value="1"/>
</dbReference>
<dbReference type="RefSeq" id="WP_191810383.1">
    <property type="nucleotide sequence ID" value="NZ_JACSPV010000005.1"/>
</dbReference>
<keyword evidence="4" id="KW-0597">Phosphoprotein</keyword>
<evidence type="ECO:0000256" key="3">
    <source>
        <dbReference type="ARBA" id="ARBA00023163"/>
    </source>
</evidence>
<dbReference type="InterPro" id="IPR018060">
    <property type="entry name" value="HTH_AraC"/>
</dbReference>
<evidence type="ECO:0000256" key="1">
    <source>
        <dbReference type="ARBA" id="ARBA00023015"/>
    </source>
</evidence>
<dbReference type="PANTHER" id="PTHR43280">
    <property type="entry name" value="ARAC-FAMILY TRANSCRIPTIONAL REGULATOR"/>
    <property type="match status" value="1"/>
</dbReference>
<dbReference type="InterPro" id="IPR009057">
    <property type="entry name" value="Homeodomain-like_sf"/>
</dbReference>
<sequence>MEIHLIAKNELEAQGIQWMVTSHLTGVQLIPWNNVAEFQVGVINHQPDLIILDMDGWKDESQSIGEILQRKNIHWLGLSSERIFQTVYQALRFRAEDVLFRPFSPMDLIKQIQQLRYQLRNRQQNPSEQISENDEDLSVDYTDLFLSGRKYHTSYMIAAFLTPKSENLPVILDELEQYPFIGKYWTFALSDFILCVRETQENDVFQEECHGFLTRWKEMMVEPLAIIIKKATQEDSLKHTYQQTRQLIRRVFFEGYDIILTAEEEIIYQEMDPFLTPLEQRKWIEMLERRNIIDIREWMESEFLTFHEPYPDPEVIRVRLTSVLAQIRRYMKSRNIHTPSWESAYHHVFHQIVKSPIIYDIIQELIKFTTGLLTENHDSEQERKLELVEKARELIESNYWDAQWGLAACADTLRVNKSTLSRRFAAEARYSFQNTLHHVRIREAKRLLIETDLSLVDIARLSGYSHQTYFSAKFKQLEGCTPSAYRSGL</sequence>
<dbReference type="Gene3D" id="3.40.50.2300">
    <property type="match status" value="1"/>
</dbReference>
<dbReference type="PROSITE" id="PS01124">
    <property type="entry name" value="HTH_ARAC_FAMILY_2"/>
    <property type="match status" value="1"/>
</dbReference>
<accession>A0ABR8VIC9</accession>
<evidence type="ECO:0000259" key="6">
    <source>
        <dbReference type="PROSITE" id="PS50110"/>
    </source>
</evidence>
<protein>
    <submittedName>
        <fullName evidence="7">Helix-turn-helix domain-containing protein</fullName>
    </submittedName>
</protein>
<dbReference type="PROSITE" id="PS50110">
    <property type="entry name" value="RESPONSE_REGULATORY"/>
    <property type="match status" value="1"/>
</dbReference>
<proteinExistence type="predicted"/>
<comment type="caution">
    <text evidence="7">The sequence shown here is derived from an EMBL/GenBank/DDBJ whole genome shotgun (WGS) entry which is preliminary data.</text>
</comment>
<name>A0ABR8VIC9_9BACI</name>
<feature type="domain" description="Response regulatory" evidence="6">
    <location>
        <begin position="1"/>
        <end position="116"/>
    </location>
</feature>
<keyword evidence="2" id="KW-0238">DNA-binding</keyword>
<evidence type="ECO:0000313" key="8">
    <source>
        <dbReference type="Proteomes" id="UP000648182"/>
    </source>
</evidence>
<dbReference type="InterPro" id="IPR011006">
    <property type="entry name" value="CheY-like_superfamily"/>
</dbReference>
<dbReference type="SUPFAM" id="SSF52172">
    <property type="entry name" value="CheY-like"/>
    <property type="match status" value="1"/>
</dbReference>
<dbReference type="SMART" id="SM00342">
    <property type="entry name" value="HTH_ARAC"/>
    <property type="match status" value="1"/>
</dbReference>
<dbReference type="InterPro" id="IPR001789">
    <property type="entry name" value="Sig_transdc_resp-reg_receiver"/>
</dbReference>
<dbReference type="SUPFAM" id="SSF46689">
    <property type="entry name" value="Homeodomain-like"/>
    <property type="match status" value="1"/>
</dbReference>
<dbReference type="PROSITE" id="PS00041">
    <property type="entry name" value="HTH_ARAC_FAMILY_1"/>
    <property type="match status" value="1"/>
</dbReference>
<dbReference type="Proteomes" id="UP000648182">
    <property type="component" value="Unassembled WGS sequence"/>
</dbReference>
<feature type="modified residue" description="4-aspartylphosphate" evidence="4">
    <location>
        <position position="53"/>
    </location>
</feature>
<keyword evidence="1" id="KW-0805">Transcription regulation</keyword>
<evidence type="ECO:0000259" key="5">
    <source>
        <dbReference type="PROSITE" id="PS01124"/>
    </source>
</evidence>
<gene>
    <name evidence="7" type="ORF">H9631_04645</name>
</gene>
<dbReference type="InterPro" id="IPR018062">
    <property type="entry name" value="HTH_AraC-typ_CS"/>
</dbReference>
<keyword evidence="8" id="KW-1185">Reference proteome</keyword>
<dbReference type="Gene3D" id="1.10.10.60">
    <property type="entry name" value="Homeodomain-like"/>
    <property type="match status" value="1"/>
</dbReference>
<feature type="domain" description="HTH araC/xylS-type" evidence="5">
    <location>
        <begin position="389"/>
        <end position="488"/>
    </location>
</feature>
<dbReference type="PANTHER" id="PTHR43280:SF2">
    <property type="entry name" value="HTH-TYPE TRANSCRIPTIONAL REGULATOR EXSA"/>
    <property type="match status" value="1"/>
</dbReference>
<reference evidence="7 8" key="1">
    <citation type="submission" date="2020-08" db="EMBL/GenBank/DDBJ databases">
        <title>A Genomic Blueprint of the Chicken Gut Microbiome.</title>
        <authorList>
            <person name="Gilroy R."/>
            <person name="Ravi A."/>
            <person name="Getino M."/>
            <person name="Pursley I."/>
            <person name="Horton D.L."/>
            <person name="Alikhan N.-F."/>
            <person name="Baker D."/>
            <person name="Gharbi K."/>
            <person name="Hall N."/>
            <person name="Watson M."/>
            <person name="Adriaenssens E.M."/>
            <person name="Foster-Nyarko E."/>
            <person name="Jarju S."/>
            <person name="Secka A."/>
            <person name="Antonio M."/>
            <person name="Oren A."/>
            <person name="Chaudhuri R."/>
            <person name="La Ragione R.M."/>
            <person name="Hildebrand F."/>
            <person name="Pallen M.J."/>
        </authorList>
    </citation>
    <scope>NUCLEOTIDE SEQUENCE [LARGE SCALE GENOMIC DNA]</scope>
    <source>
        <strain evidence="7 8">Sa1BUA2</strain>
    </source>
</reference>